<accession>A0A3M4AWI4</accession>
<dbReference type="EMBL" id="RBQG01000229">
    <property type="protein sequence ID" value="RMP10760.1"/>
    <property type="molecule type" value="Genomic_DNA"/>
</dbReference>
<dbReference type="Proteomes" id="UP000267908">
    <property type="component" value="Unassembled WGS sequence"/>
</dbReference>
<evidence type="ECO:0000313" key="2">
    <source>
        <dbReference type="Proteomes" id="UP000267908"/>
    </source>
</evidence>
<proteinExistence type="predicted"/>
<protein>
    <recommendedName>
        <fullName evidence="3">Immunity protein 52 domain-containing protein</fullName>
    </recommendedName>
</protein>
<sequence length="262" mass="29669">MSTGLAIYGVEEVSPVAAFELAKLFFEKLNYSITGSAFHKKVNLADGEDVELIEIELDELEKALISGDATDFRIYSEVGHNEPWFCSFGYTTESFGNFFCIDAQSEEIFESSKDKFTDYIDKIVLDLNFTYAIIYNAEKVSDAMWYARGENLKTLFPFECPVAFSEDTPGLYEGERTYEKTKLRMVYPVNYLNDSHLSIVVEGIPLPEWIAINPERGILNKVSGKSCWIVPESSLFDVNKYCGESGALLAWRPAQKKNKKLP</sequence>
<name>A0A3M4AWI4_9PSED</name>
<comment type="caution">
    <text evidence="1">The sequence shown here is derived from an EMBL/GenBank/DDBJ whole genome shotgun (WGS) entry which is preliminary data.</text>
</comment>
<gene>
    <name evidence="1" type="ORF">ALQ28_02006</name>
</gene>
<dbReference type="AlphaFoldDB" id="A0A3M4AWI4"/>
<evidence type="ECO:0000313" key="1">
    <source>
        <dbReference type="EMBL" id="RMP10760.1"/>
    </source>
</evidence>
<evidence type="ECO:0008006" key="3">
    <source>
        <dbReference type="Google" id="ProtNLM"/>
    </source>
</evidence>
<organism evidence="1 2">
    <name type="scientific">Pseudomonas syringae pv. delphinii</name>
    <dbReference type="NCBI Taxonomy" id="192088"/>
    <lineage>
        <taxon>Bacteria</taxon>
        <taxon>Pseudomonadati</taxon>
        <taxon>Pseudomonadota</taxon>
        <taxon>Gammaproteobacteria</taxon>
        <taxon>Pseudomonadales</taxon>
        <taxon>Pseudomonadaceae</taxon>
        <taxon>Pseudomonas</taxon>
    </lineage>
</organism>
<reference evidence="1 2" key="1">
    <citation type="submission" date="2018-08" db="EMBL/GenBank/DDBJ databases">
        <title>Recombination of ecologically and evolutionarily significant loci maintains genetic cohesion in the Pseudomonas syringae species complex.</title>
        <authorList>
            <person name="Dillon M."/>
            <person name="Thakur S."/>
            <person name="Almeida R.N.D."/>
            <person name="Weir B.S."/>
            <person name="Guttman D.S."/>
        </authorList>
    </citation>
    <scope>NUCLEOTIDE SEQUENCE [LARGE SCALE GENOMIC DNA]</scope>
    <source>
        <strain evidence="1 2">ICMP 4330</strain>
    </source>
</reference>
<dbReference type="RefSeq" id="WP_057434774.1">
    <property type="nucleotide sequence ID" value="NZ_LJQH01000016.1"/>
</dbReference>